<name>A0ABV1CWA5_9FIRM</name>
<evidence type="ECO:0000313" key="2">
    <source>
        <dbReference type="Proteomes" id="UP001433088"/>
    </source>
</evidence>
<protein>
    <submittedName>
        <fullName evidence="1">Uncharacterized protein</fullName>
    </submittedName>
</protein>
<gene>
    <name evidence="1" type="ORF">WMO23_06715</name>
</gene>
<organism evidence="1 2">
    <name type="scientific">Megasphaera intestinihominis</name>
    <dbReference type="NCBI Taxonomy" id="3133159"/>
    <lineage>
        <taxon>Bacteria</taxon>
        <taxon>Bacillati</taxon>
        <taxon>Bacillota</taxon>
        <taxon>Negativicutes</taxon>
        <taxon>Veillonellales</taxon>
        <taxon>Veillonellaceae</taxon>
        <taxon>Megasphaera</taxon>
    </lineage>
</organism>
<keyword evidence="2" id="KW-1185">Reference proteome</keyword>
<dbReference type="RefSeq" id="WP_349173575.1">
    <property type="nucleotide sequence ID" value="NZ_JBBMEU010000033.1"/>
</dbReference>
<dbReference type="Proteomes" id="UP001433088">
    <property type="component" value="Unassembled WGS sequence"/>
</dbReference>
<reference evidence="1 2" key="1">
    <citation type="submission" date="2024-03" db="EMBL/GenBank/DDBJ databases">
        <title>Human intestinal bacterial collection.</title>
        <authorList>
            <person name="Pauvert C."/>
            <person name="Hitch T.C.A."/>
            <person name="Clavel T."/>
        </authorList>
    </citation>
    <scope>NUCLEOTIDE SEQUENCE [LARGE SCALE GENOMIC DNA]</scope>
    <source>
        <strain evidence="1 2">CLA-AA-H81</strain>
    </source>
</reference>
<accession>A0ABV1CWA5</accession>
<comment type="caution">
    <text evidence="1">The sequence shown here is derived from an EMBL/GenBank/DDBJ whole genome shotgun (WGS) entry which is preliminary data.</text>
</comment>
<dbReference type="EMBL" id="JBBMEU010000033">
    <property type="protein sequence ID" value="MEQ2422424.1"/>
    <property type="molecule type" value="Genomic_DNA"/>
</dbReference>
<evidence type="ECO:0000313" key="1">
    <source>
        <dbReference type="EMBL" id="MEQ2422424.1"/>
    </source>
</evidence>
<proteinExistence type="predicted"/>
<sequence>MENWYAPGEVVTHQMSDEEKQLYEERRRKRYPWETKKSKRDLDAHHIGAHRSPFFMWKRK</sequence>